<name>A0ABN9WMP0_9DINO</name>
<gene>
    <name evidence="2" type="ORF">PCOR1329_LOCUS68803</name>
</gene>
<feature type="domain" description="DUF6815" evidence="1">
    <location>
        <begin position="137"/>
        <end position="231"/>
    </location>
</feature>
<dbReference type="EMBL" id="CAUYUJ010018993">
    <property type="protein sequence ID" value="CAK0887882.1"/>
    <property type="molecule type" value="Genomic_DNA"/>
</dbReference>
<accession>A0ABN9WMP0</accession>
<organism evidence="2 3">
    <name type="scientific">Prorocentrum cordatum</name>
    <dbReference type="NCBI Taxonomy" id="2364126"/>
    <lineage>
        <taxon>Eukaryota</taxon>
        <taxon>Sar</taxon>
        <taxon>Alveolata</taxon>
        <taxon>Dinophyceae</taxon>
        <taxon>Prorocentrales</taxon>
        <taxon>Prorocentraceae</taxon>
        <taxon>Prorocentrum</taxon>
    </lineage>
</organism>
<comment type="caution">
    <text evidence="2">The sequence shown here is derived from an EMBL/GenBank/DDBJ whole genome shotgun (WGS) entry which is preliminary data.</text>
</comment>
<evidence type="ECO:0000313" key="3">
    <source>
        <dbReference type="Proteomes" id="UP001189429"/>
    </source>
</evidence>
<keyword evidence="3" id="KW-1185">Reference proteome</keyword>
<dbReference type="Pfam" id="PF20668">
    <property type="entry name" value="DUF6815"/>
    <property type="match status" value="1"/>
</dbReference>
<evidence type="ECO:0000313" key="2">
    <source>
        <dbReference type="EMBL" id="CAK0887882.1"/>
    </source>
</evidence>
<dbReference type="Proteomes" id="UP001189429">
    <property type="component" value="Unassembled WGS sequence"/>
</dbReference>
<reference evidence="2" key="1">
    <citation type="submission" date="2023-10" db="EMBL/GenBank/DDBJ databases">
        <authorList>
            <person name="Chen Y."/>
            <person name="Shah S."/>
            <person name="Dougan E. K."/>
            <person name="Thang M."/>
            <person name="Chan C."/>
        </authorList>
    </citation>
    <scope>NUCLEOTIDE SEQUENCE [LARGE SCALE GENOMIC DNA]</scope>
</reference>
<proteinExistence type="predicted"/>
<dbReference type="InterPro" id="IPR049212">
    <property type="entry name" value="DUF6815"/>
</dbReference>
<sequence>MRVCCQGRSRTPLGSADYHPSEIAAGFKKTIAFQPRVVKQNRGSAGEGIWIIKLKSGVYCKSFGEREAADDEMLILTEACDNHVEEHTVGEFIEFCVNGRTEKSGEWKSIGTGKYFEGGEEAGGQMVDQRFLPRIEEGETRFMMVGSELYRIEHYVYMGGVGGETKTTIYQPDDPMWAALKAKLESEVEQIMAALGLPMTALPLLWSADFIPIDDHVASHVVGEFNCSCLGISGFLAARGKDMDAVTKEDAEAGQAMCNLIGQKALSACESFKSESAAFGGAIYPLGAFVGA</sequence>
<protein>
    <recommendedName>
        <fullName evidence="1">DUF6815 domain-containing protein</fullName>
    </recommendedName>
</protein>
<evidence type="ECO:0000259" key="1">
    <source>
        <dbReference type="Pfam" id="PF20668"/>
    </source>
</evidence>
<dbReference type="SUPFAM" id="SSF56059">
    <property type="entry name" value="Glutathione synthetase ATP-binding domain-like"/>
    <property type="match status" value="1"/>
</dbReference>